<accession>A0A815UR12</accession>
<organism evidence="1 2">
    <name type="scientific">Adineta steineri</name>
    <dbReference type="NCBI Taxonomy" id="433720"/>
    <lineage>
        <taxon>Eukaryota</taxon>
        <taxon>Metazoa</taxon>
        <taxon>Spiralia</taxon>
        <taxon>Gnathifera</taxon>
        <taxon>Rotifera</taxon>
        <taxon>Eurotatoria</taxon>
        <taxon>Bdelloidea</taxon>
        <taxon>Adinetida</taxon>
        <taxon>Adinetidae</taxon>
        <taxon>Adineta</taxon>
    </lineage>
</organism>
<protein>
    <submittedName>
        <fullName evidence="1">Uncharacterized protein</fullName>
    </submittedName>
</protein>
<sequence length="78" mass="8838">MLCCICRRKTLDKHPSPVERKLLSNGDTNKIINHYHKPLQQKTSATPPQISLSSSFSENDIEASFSCCLYAVFELKPK</sequence>
<evidence type="ECO:0000313" key="2">
    <source>
        <dbReference type="Proteomes" id="UP000663860"/>
    </source>
</evidence>
<evidence type="ECO:0000313" key="1">
    <source>
        <dbReference type="EMBL" id="CAF1526289.1"/>
    </source>
</evidence>
<gene>
    <name evidence="1" type="ORF">IZO911_LOCUS46003</name>
</gene>
<dbReference type="AlphaFoldDB" id="A0A815UR12"/>
<proteinExistence type="predicted"/>
<dbReference type="EMBL" id="CAJNOE010007042">
    <property type="protein sequence ID" value="CAF1526289.1"/>
    <property type="molecule type" value="Genomic_DNA"/>
</dbReference>
<comment type="caution">
    <text evidence="1">The sequence shown here is derived from an EMBL/GenBank/DDBJ whole genome shotgun (WGS) entry which is preliminary data.</text>
</comment>
<dbReference type="Proteomes" id="UP000663860">
    <property type="component" value="Unassembled WGS sequence"/>
</dbReference>
<reference evidence="1" key="1">
    <citation type="submission" date="2021-02" db="EMBL/GenBank/DDBJ databases">
        <authorList>
            <person name="Nowell W R."/>
        </authorList>
    </citation>
    <scope>NUCLEOTIDE SEQUENCE</scope>
</reference>
<name>A0A815UR12_9BILA</name>